<dbReference type="Pfam" id="PF00440">
    <property type="entry name" value="TetR_N"/>
    <property type="match status" value="1"/>
</dbReference>
<evidence type="ECO:0000256" key="3">
    <source>
        <dbReference type="ARBA" id="ARBA00023163"/>
    </source>
</evidence>
<dbReference type="EMBL" id="CP000929">
    <property type="protein sequence ID" value="ABZ74507.1"/>
    <property type="molecule type" value="Genomic_DNA"/>
</dbReference>
<evidence type="ECO:0000256" key="1">
    <source>
        <dbReference type="ARBA" id="ARBA00023015"/>
    </source>
</evidence>
<dbReference type="InterPro" id="IPR001647">
    <property type="entry name" value="HTH_TetR"/>
</dbReference>
<dbReference type="KEGG" id="cak:Caul_5390"/>
<dbReference type="HOGENOM" id="CLU_069356_28_4_5"/>
<dbReference type="OrthoDB" id="9809772at2"/>
<dbReference type="SUPFAM" id="SSF48498">
    <property type="entry name" value="Tetracyclin repressor-like, C-terminal domain"/>
    <property type="match status" value="1"/>
</dbReference>
<dbReference type="PRINTS" id="PR00455">
    <property type="entry name" value="HTHTETR"/>
</dbReference>
<keyword evidence="6" id="KW-0614">Plasmid</keyword>
<feature type="domain" description="HTH tetR-type" evidence="5">
    <location>
        <begin position="4"/>
        <end position="64"/>
    </location>
</feature>
<dbReference type="PANTHER" id="PTHR47506">
    <property type="entry name" value="TRANSCRIPTIONAL REGULATORY PROTEIN"/>
    <property type="match status" value="1"/>
</dbReference>
<dbReference type="InterPro" id="IPR009057">
    <property type="entry name" value="Homeodomain-like_sf"/>
</dbReference>
<dbReference type="Gene3D" id="1.10.357.10">
    <property type="entry name" value="Tetracycline Repressor, domain 2"/>
    <property type="match status" value="1"/>
</dbReference>
<reference evidence="6" key="1">
    <citation type="submission" date="2008-01" db="EMBL/GenBank/DDBJ databases">
        <title>Complete sequence of plasmid2 pCAUL02 of Caulobacter sp. K31.</title>
        <authorList>
            <consortium name="US DOE Joint Genome Institute"/>
            <person name="Copeland A."/>
            <person name="Lucas S."/>
            <person name="Lapidus A."/>
            <person name="Barry K."/>
            <person name="Glavina del Rio T."/>
            <person name="Dalin E."/>
            <person name="Tice H."/>
            <person name="Pitluck S."/>
            <person name="Bruce D."/>
            <person name="Goodwin L."/>
            <person name="Thompson L.S."/>
            <person name="Brettin T."/>
            <person name="Detter J.C."/>
            <person name="Han C."/>
            <person name="Schmutz J."/>
            <person name="Larimer F."/>
            <person name="Land M."/>
            <person name="Hauser L."/>
            <person name="Kyrpides N."/>
            <person name="Kim E."/>
            <person name="Stephens C."/>
            <person name="Richardson P."/>
        </authorList>
    </citation>
    <scope>NUCLEOTIDE SEQUENCE [LARGE SCALE GENOMIC DNA]</scope>
    <source>
        <plasmid evidence="6">K31</plasmid>
        <plasmid evidence="6">pCAUL02</plasmid>
    </source>
</reference>
<dbReference type="GO" id="GO:0003677">
    <property type="term" value="F:DNA binding"/>
    <property type="evidence" value="ECO:0007669"/>
    <property type="project" value="UniProtKB-UniRule"/>
</dbReference>
<accession>B0T9V8</accession>
<dbReference type="eggNOG" id="COG1309">
    <property type="taxonomic scope" value="Bacteria"/>
</dbReference>
<evidence type="ECO:0000256" key="4">
    <source>
        <dbReference type="PROSITE-ProRule" id="PRU00335"/>
    </source>
</evidence>
<keyword evidence="1" id="KW-0805">Transcription regulation</keyword>
<evidence type="ECO:0000259" key="5">
    <source>
        <dbReference type="PROSITE" id="PS50977"/>
    </source>
</evidence>
<geneLocation type="plasmid" evidence="6">
    <name>pCAUL02</name>
</geneLocation>
<sequence length="189" mass="20434">MVGMDTKAALLDSAEHAVRARGYDGFSYADLAADVGIRKASIHHHFPTKADLALALIARYSENFFLRLNQISESHRTGGARLNHYIAACRDALDGGRKLCLCVAFCVGRDGLSPEVLAKLDLFHRTVAAWLGEVFAVGKADNSIAYVMDYAAEAHACLAQMEGAQLIARAASDARRFDAAVAQLQQRIA</sequence>
<dbReference type="PROSITE" id="PS50977">
    <property type="entry name" value="HTH_TETR_2"/>
    <property type="match status" value="1"/>
</dbReference>
<keyword evidence="2 4" id="KW-0238">DNA-binding</keyword>
<feature type="DNA-binding region" description="H-T-H motif" evidence="4">
    <location>
        <begin position="27"/>
        <end position="46"/>
    </location>
</feature>
<evidence type="ECO:0000256" key="2">
    <source>
        <dbReference type="ARBA" id="ARBA00023125"/>
    </source>
</evidence>
<dbReference type="AlphaFoldDB" id="B0T9V8"/>
<organism evidence="6">
    <name type="scientific">Caulobacter sp. (strain K31)</name>
    <dbReference type="NCBI Taxonomy" id="366602"/>
    <lineage>
        <taxon>Bacteria</taxon>
        <taxon>Pseudomonadati</taxon>
        <taxon>Pseudomonadota</taxon>
        <taxon>Alphaproteobacteria</taxon>
        <taxon>Caulobacterales</taxon>
        <taxon>Caulobacteraceae</taxon>
        <taxon>Caulobacter</taxon>
    </lineage>
</organism>
<name>B0T9V8_CAUSK</name>
<dbReference type="SUPFAM" id="SSF46689">
    <property type="entry name" value="Homeodomain-like"/>
    <property type="match status" value="1"/>
</dbReference>
<protein>
    <submittedName>
        <fullName evidence="6">Transcriptional regulator, TetR family</fullName>
    </submittedName>
</protein>
<proteinExistence type="predicted"/>
<gene>
    <name evidence="6" type="ordered locus">Caul_5390</name>
</gene>
<keyword evidence="3" id="KW-0804">Transcription</keyword>
<dbReference type="InterPro" id="IPR036271">
    <property type="entry name" value="Tet_transcr_reg_TetR-rel_C_sf"/>
</dbReference>
<dbReference type="PANTHER" id="PTHR47506:SF6">
    <property type="entry name" value="HTH-TYPE TRANSCRIPTIONAL REPRESSOR NEMR"/>
    <property type="match status" value="1"/>
</dbReference>
<evidence type="ECO:0000313" key="6">
    <source>
        <dbReference type="EMBL" id="ABZ74507.1"/>
    </source>
</evidence>